<sequence length="1063" mass="120766">MKHRDLIFTVLILLSSILRITYTLEVLIDLNFQKRKNCLQDIQNQVTYLAGYPYNQLCAMNCFNDSFDNSDPLSVLEIIQGLGAQFTFPLASYTEPYSYIQLDVSYVILSSANDLLMNINGLASKQIGISSTQSIYSDPSQIFCYRRQTVLYTTSLVLNQQISSGQNVVVQFDGTSSNMMTYLRSIKVSKNCTPNCSKCQSANSCSMCYDGYSLYSFDSGPSVCEQVGVCSTANCFSCAQYSGKEVCLKCSSGFNLNSSKQCDQNSPAPLSPCQANQYSFGGKCQPFSSIGYYQDRQTGSFKLINSAIVDVQKTYKCPQNSLAIVLKDNNYQNYQCRCMFANCTACSSIDTCDLCITGMEFSQSQMKCIKLTYSQNSYKVVQKVTETGYLLELIFDNNLVSQQLSQNNLNLTISSFNSFSYQLIGIQNNTIAINISCTENVKNKMFNLTITDSDFLAKNLITQPSVQGQLLTFVIVSQSEINSAKDLNKTGGKISKASMSIFIIMAIFGSFFALLSTVDFIGFVYFLFFLNIRYPINIQNFAEVLKNFQMGFFPNFFSGAVNSNYFQNSTLQFMQQQFDGYFLNTAGSIISFFIVIICVYLLIKIFSGIQLPNIQDYCKRVCYQTWEFGGILSAVWAIYIYVLGYVFIQFYKFDCSDNSCGFNYFWFGCWAFFCAAIPCVVFYLIKTNPNIKDDRYMRVKCSSLIAGLKLFSNKDSFLTREKDEENNTPPDTNNLFPNLTQSKSSVQEEEKGWRAQMVRRFSRYNIVLLYFRKIAFLLIIVYLYKYTYAQIAIISVMNVVVALFYLLIQPYEKKYENYKNAAFEIVMIVIQILFAFLVKDSQSQSEANRILIGWIGIALVCIVILWSFISMSVEVLYELFLYLKSLKSRRNRSKVANFDAAEHGQENNHDISPSNEAKKRTTILQKLENQQFQNVKEEPIEDEEENGLPVQSQRLKRAKFSQIQLRKESSVNNLETFVDHTNASPEVSPKRKRVSRLSITNFIPQPTQVSNVQQNENAGESAYDIPNSNYQIINPETQKSPIGTNSQTPSKGRFNKIKAILES</sequence>
<reference evidence="4" key="1">
    <citation type="journal article" date="2006" name="PLoS Biol.">
        <title>Macronuclear genome sequence of the ciliate Tetrahymena thermophila, a model eukaryote.</title>
        <authorList>
            <person name="Eisen J.A."/>
            <person name="Coyne R.S."/>
            <person name="Wu M."/>
            <person name="Wu D."/>
            <person name="Thiagarajan M."/>
            <person name="Wortman J.R."/>
            <person name="Badger J.H."/>
            <person name="Ren Q."/>
            <person name="Amedeo P."/>
            <person name="Jones K.M."/>
            <person name="Tallon L.J."/>
            <person name="Delcher A.L."/>
            <person name="Salzberg S.L."/>
            <person name="Silva J.C."/>
            <person name="Haas B.J."/>
            <person name="Majoros W.H."/>
            <person name="Farzad M."/>
            <person name="Carlton J.M."/>
            <person name="Smith R.K. Jr."/>
            <person name="Garg J."/>
            <person name="Pearlman R.E."/>
            <person name="Karrer K.M."/>
            <person name="Sun L."/>
            <person name="Manning G."/>
            <person name="Elde N.C."/>
            <person name="Turkewitz A.P."/>
            <person name="Asai D.J."/>
            <person name="Wilkes D.E."/>
            <person name="Wang Y."/>
            <person name="Cai H."/>
            <person name="Collins K."/>
            <person name="Stewart B.A."/>
            <person name="Lee S.R."/>
            <person name="Wilamowska K."/>
            <person name="Weinberg Z."/>
            <person name="Ruzzo W.L."/>
            <person name="Wloga D."/>
            <person name="Gaertig J."/>
            <person name="Frankel J."/>
            <person name="Tsao C.-C."/>
            <person name="Gorovsky M.A."/>
            <person name="Keeling P.J."/>
            <person name="Waller R.F."/>
            <person name="Patron N.J."/>
            <person name="Cherry J.M."/>
            <person name="Stover N.A."/>
            <person name="Krieger C.J."/>
            <person name="del Toro C."/>
            <person name="Ryder H.F."/>
            <person name="Williamson S.C."/>
            <person name="Barbeau R.A."/>
            <person name="Hamilton E.P."/>
            <person name="Orias E."/>
        </authorList>
    </citation>
    <scope>NUCLEOTIDE SEQUENCE [LARGE SCALE GENOMIC DNA]</scope>
    <source>
        <strain evidence="4">SB210</strain>
    </source>
</reference>
<protein>
    <recommendedName>
        <fullName evidence="5">Transmembrane protein</fullName>
    </recommendedName>
</protein>
<gene>
    <name evidence="3" type="ORF">TTHERM_00821960</name>
</gene>
<dbReference type="GeneID" id="7835527"/>
<feature type="compositionally biased region" description="Polar residues" evidence="1">
    <location>
        <begin position="727"/>
        <end position="745"/>
    </location>
</feature>
<keyword evidence="2" id="KW-0472">Membrane</keyword>
<feature type="compositionally biased region" description="Polar residues" evidence="1">
    <location>
        <begin position="1034"/>
        <end position="1050"/>
    </location>
</feature>
<dbReference type="AlphaFoldDB" id="Q22F13"/>
<name>Q22F13_TETTS</name>
<feature type="transmembrane region" description="Helical" evidence="2">
    <location>
        <begin position="790"/>
        <end position="808"/>
    </location>
</feature>
<keyword evidence="2" id="KW-0812">Transmembrane</keyword>
<keyword evidence="2" id="KW-1133">Transmembrane helix</keyword>
<feature type="transmembrane region" description="Helical" evidence="2">
    <location>
        <begin position="544"/>
        <end position="561"/>
    </location>
</feature>
<feature type="transmembrane region" description="Helical" evidence="2">
    <location>
        <begin position="628"/>
        <end position="651"/>
    </location>
</feature>
<proteinExistence type="predicted"/>
<evidence type="ECO:0000313" key="3">
    <source>
        <dbReference type="EMBL" id="EAR83862.2"/>
    </source>
</evidence>
<evidence type="ECO:0000256" key="1">
    <source>
        <dbReference type="SAM" id="MobiDB-lite"/>
    </source>
</evidence>
<keyword evidence="4" id="KW-1185">Reference proteome</keyword>
<feature type="transmembrane region" description="Helical" evidence="2">
    <location>
        <begin position="581"/>
        <end position="607"/>
    </location>
</feature>
<evidence type="ECO:0000313" key="4">
    <source>
        <dbReference type="Proteomes" id="UP000009168"/>
    </source>
</evidence>
<feature type="transmembrane region" description="Helical" evidence="2">
    <location>
        <begin position="820"/>
        <end position="838"/>
    </location>
</feature>
<feature type="region of interest" description="Disordered" evidence="1">
    <location>
        <begin position="1034"/>
        <end position="1063"/>
    </location>
</feature>
<feature type="transmembrane region" description="Helical" evidence="2">
    <location>
        <begin position="764"/>
        <end position="784"/>
    </location>
</feature>
<dbReference type="EMBL" id="GG662544">
    <property type="protein sequence ID" value="EAR83862.2"/>
    <property type="molecule type" value="Genomic_DNA"/>
</dbReference>
<evidence type="ECO:0008006" key="5">
    <source>
        <dbReference type="Google" id="ProtNLM"/>
    </source>
</evidence>
<dbReference type="PANTHER" id="PTHR23275">
    <property type="entry name" value="CABRIOLET.-RELATED"/>
    <property type="match status" value="1"/>
</dbReference>
<evidence type="ECO:0000256" key="2">
    <source>
        <dbReference type="SAM" id="Phobius"/>
    </source>
</evidence>
<feature type="transmembrane region" description="Helical" evidence="2">
    <location>
        <begin position="499"/>
        <end position="532"/>
    </location>
</feature>
<dbReference type="RefSeq" id="XP_001031525.2">
    <property type="nucleotide sequence ID" value="XM_001031525.2"/>
</dbReference>
<organism evidence="3 4">
    <name type="scientific">Tetrahymena thermophila (strain SB210)</name>
    <dbReference type="NCBI Taxonomy" id="312017"/>
    <lineage>
        <taxon>Eukaryota</taxon>
        <taxon>Sar</taxon>
        <taxon>Alveolata</taxon>
        <taxon>Ciliophora</taxon>
        <taxon>Intramacronucleata</taxon>
        <taxon>Oligohymenophorea</taxon>
        <taxon>Hymenostomatida</taxon>
        <taxon>Tetrahymenina</taxon>
        <taxon>Tetrahymenidae</taxon>
        <taxon>Tetrahymena</taxon>
    </lineage>
</organism>
<dbReference type="InParanoid" id="Q22F13"/>
<feature type="transmembrane region" description="Helical" evidence="2">
    <location>
        <begin position="850"/>
        <end position="883"/>
    </location>
</feature>
<feature type="transmembrane region" description="Helical" evidence="2">
    <location>
        <begin position="663"/>
        <end position="685"/>
    </location>
</feature>
<dbReference type="InterPro" id="IPR052798">
    <property type="entry name" value="Giardia_VSA"/>
</dbReference>
<accession>Q22F13</accession>
<dbReference type="PANTHER" id="PTHR23275:SF101">
    <property type="entry name" value="PROTEIN CONVERTASE SUBTILISIN_KEXINTYPE 5, PUTATIVE-RELATED"/>
    <property type="match status" value="1"/>
</dbReference>
<dbReference type="Proteomes" id="UP000009168">
    <property type="component" value="Unassembled WGS sequence"/>
</dbReference>
<dbReference type="KEGG" id="tet:TTHERM_00821960"/>
<dbReference type="HOGENOM" id="CLU_299084_0_0_1"/>
<feature type="region of interest" description="Disordered" evidence="1">
    <location>
        <begin position="720"/>
        <end position="747"/>
    </location>
</feature>